<comment type="subcellular location">
    <subcellularLocation>
        <location evidence="1">Membrane</location>
    </subcellularLocation>
</comment>
<accession>A0ABQ9EFH7</accession>
<feature type="signal peptide" evidence="6">
    <location>
        <begin position="1"/>
        <end position="17"/>
    </location>
</feature>
<name>A0ABQ9EFH7_TEGGR</name>
<dbReference type="SUPFAM" id="SSF49313">
    <property type="entry name" value="Cadherin-like"/>
    <property type="match status" value="2"/>
</dbReference>
<protein>
    <recommendedName>
        <fullName evidence="7">Cadherin domain-containing protein</fullName>
    </recommendedName>
</protein>
<dbReference type="InterPro" id="IPR002126">
    <property type="entry name" value="Cadherin-like_dom"/>
</dbReference>
<dbReference type="PANTHER" id="PTHR24027:SF438">
    <property type="entry name" value="CADHERIN 23"/>
    <property type="match status" value="1"/>
</dbReference>
<dbReference type="PROSITE" id="PS00232">
    <property type="entry name" value="CADHERIN_1"/>
    <property type="match status" value="1"/>
</dbReference>
<evidence type="ECO:0000256" key="4">
    <source>
        <dbReference type="ARBA" id="ARBA00023136"/>
    </source>
</evidence>
<evidence type="ECO:0000259" key="7">
    <source>
        <dbReference type="PROSITE" id="PS50268"/>
    </source>
</evidence>
<dbReference type="CDD" id="cd11304">
    <property type="entry name" value="Cadherin_repeat"/>
    <property type="match status" value="2"/>
</dbReference>
<dbReference type="InterPro" id="IPR039808">
    <property type="entry name" value="Cadherin"/>
</dbReference>
<sequence length="424" mass="47308">MFIVYALLFIWINLVNSVDQVVGKTVSRINIPHDLPVNSIITKISVSGNIPLVEHLEEEANDLFKVLEGGELVTVGDLSRVLGRTFTFFTSYPHQKDSVFDILLLNIHNSSDLFTFTQHHYLSTIKENQPSDTVVNVYGHIQAQSKSSKDVKYSIKGENQHLFYLRHMHYLNSHEVKIVSESPFDREKRESYSLVIEATSSSGQTAQAVVTINIIDLNDNFPVFEKKIFKTTYNSNINGGTKILQVHATDADIDRITYLLHGTNDFRIDQSSGEIFAKHDAHLSAGVYSFSVTAQDSAGHSSAPSKVIIEVIPSVLKFESSHKISKRSVTHIEKQIQVMENGSSSDVLFSVASSPAPPPGVEQYRIVTASAEKFQVDTKGNVYVKQGESLDYENVEDRSITITFNITRTDQPQGVLFNINDIVA</sequence>
<comment type="caution">
    <text evidence="8">The sequence shown here is derived from an EMBL/GenBank/DDBJ whole genome shotgun (WGS) entry which is preliminary data.</text>
</comment>
<feature type="chain" id="PRO_5047402492" description="Cadherin domain-containing protein" evidence="6">
    <location>
        <begin position="18"/>
        <end position="424"/>
    </location>
</feature>
<keyword evidence="9" id="KW-1185">Reference proteome</keyword>
<feature type="domain" description="Cadherin" evidence="7">
    <location>
        <begin position="225"/>
        <end position="311"/>
    </location>
</feature>
<dbReference type="InterPro" id="IPR015919">
    <property type="entry name" value="Cadherin-like_sf"/>
</dbReference>
<evidence type="ECO:0000256" key="2">
    <source>
        <dbReference type="ARBA" id="ARBA00022737"/>
    </source>
</evidence>
<keyword evidence="6" id="KW-0732">Signal</keyword>
<dbReference type="InterPro" id="IPR020894">
    <property type="entry name" value="Cadherin_CS"/>
</dbReference>
<evidence type="ECO:0000256" key="3">
    <source>
        <dbReference type="ARBA" id="ARBA00022837"/>
    </source>
</evidence>
<keyword evidence="4" id="KW-0472">Membrane</keyword>
<evidence type="ECO:0000313" key="8">
    <source>
        <dbReference type="EMBL" id="KAJ8302657.1"/>
    </source>
</evidence>
<dbReference type="Gene3D" id="2.60.40.60">
    <property type="entry name" value="Cadherins"/>
    <property type="match status" value="2"/>
</dbReference>
<feature type="domain" description="Cadherin" evidence="7">
    <location>
        <begin position="117"/>
        <end position="224"/>
    </location>
</feature>
<evidence type="ECO:0000256" key="1">
    <source>
        <dbReference type="ARBA" id="ARBA00004370"/>
    </source>
</evidence>
<organism evidence="8 9">
    <name type="scientific">Tegillarca granosa</name>
    <name type="common">Malaysian cockle</name>
    <name type="synonym">Anadara granosa</name>
    <dbReference type="NCBI Taxonomy" id="220873"/>
    <lineage>
        <taxon>Eukaryota</taxon>
        <taxon>Metazoa</taxon>
        <taxon>Spiralia</taxon>
        <taxon>Lophotrochozoa</taxon>
        <taxon>Mollusca</taxon>
        <taxon>Bivalvia</taxon>
        <taxon>Autobranchia</taxon>
        <taxon>Pteriomorphia</taxon>
        <taxon>Arcoida</taxon>
        <taxon>Arcoidea</taxon>
        <taxon>Arcidae</taxon>
        <taxon>Tegillarca</taxon>
    </lineage>
</organism>
<dbReference type="PANTHER" id="PTHR24027">
    <property type="entry name" value="CADHERIN-23"/>
    <property type="match status" value="1"/>
</dbReference>
<evidence type="ECO:0000256" key="5">
    <source>
        <dbReference type="PROSITE-ProRule" id="PRU00043"/>
    </source>
</evidence>
<keyword evidence="2" id="KW-0677">Repeat</keyword>
<proteinExistence type="predicted"/>
<keyword evidence="3 5" id="KW-0106">Calcium</keyword>
<dbReference type="EMBL" id="JARBDR010000917">
    <property type="protein sequence ID" value="KAJ8302657.1"/>
    <property type="molecule type" value="Genomic_DNA"/>
</dbReference>
<gene>
    <name evidence="8" type="ORF">KUTeg_019053</name>
</gene>
<dbReference type="SMART" id="SM00112">
    <property type="entry name" value="CA"/>
    <property type="match status" value="2"/>
</dbReference>
<dbReference type="Pfam" id="PF00028">
    <property type="entry name" value="Cadherin"/>
    <property type="match status" value="2"/>
</dbReference>
<dbReference type="Proteomes" id="UP001217089">
    <property type="component" value="Unassembled WGS sequence"/>
</dbReference>
<dbReference type="PROSITE" id="PS50268">
    <property type="entry name" value="CADHERIN_2"/>
    <property type="match status" value="2"/>
</dbReference>
<dbReference type="PRINTS" id="PR00205">
    <property type="entry name" value="CADHERIN"/>
</dbReference>
<reference evidence="8 9" key="1">
    <citation type="submission" date="2022-12" db="EMBL/GenBank/DDBJ databases">
        <title>Chromosome-level genome of Tegillarca granosa.</title>
        <authorList>
            <person name="Kim J."/>
        </authorList>
    </citation>
    <scope>NUCLEOTIDE SEQUENCE [LARGE SCALE GENOMIC DNA]</scope>
    <source>
        <strain evidence="8">Teg-2019</strain>
        <tissue evidence="8">Adductor muscle</tissue>
    </source>
</reference>
<evidence type="ECO:0000313" key="9">
    <source>
        <dbReference type="Proteomes" id="UP001217089"/>
    </source>
</evidence>
<evidence type="ECO:0000256" key="6">
    <source>
        <dbReference type="SAM" id="SignalP"/>
    </source>
</evidence>